<dbReference type="PANTHER" id="PTHR12993:SF11">
    <property type="entry name" value="N-ACETYLGLUCOSAMINYL-PHOSPHATIDYLINOSITOL DE-N-ACETYLASE"/>
    <property type="match status" value="1"/>
</dbReference>
<evidence type="ECO:0000313" key="3">
    <source>
        <dbReference type="Proteomes" id="UP000256373"/>
    </source>
</evidence>
<dbReference type="Gene3D" id="3.40.50.10320">
    <property type="entry name" value="LmbE-like"/>
    <property type="match status" value="1"/>
</dbReference>
<dbReference type="PANTHER" id="PTHR12993">
    <property type="entry name" value="N-ACETYLGLUCOSAMINYL-PHOSPHATIDYLINOSITOL DE-N-ACETYLASE-RELATED"/>
    <property type="match status" value="1"/>
</dbReference>
<dbReference type="InterPro" id="IPR029062">
    <property type="entry name" value="Class_I_gatase-like"/>
</dbReference>
<comment type="caution">
    <text evidence="2">The sequence shown here is derived from an EMBL/GenBank/DDBJ whole genome shotgun (WGS) entry which is preliminary data.</text>
</comment>
<evidence type="ECO:0000313" key="2">
    <source>
        <dbReference type="EMBL" id="REA59493.1"/>
    </source>
</evidence>
<keyword evidence="3" id="KW-1185">Reference proteome</keyword>
<organism evidence="2 3">
    <name type="scientific">Dyadobacter luteus</name>
    <dbReference type="NCBI Taxonomy" id="2259619"/>
    <lineage>
        <taxon>Bacteria</taxon>
        <taxon>Pseudomonadati</taxon>
        <taxon>Bacteroidota</taxon>
        <taxon>Cytophagia</taxon>
        <taxon>Cytophagales</taxon>
        <taxon>Spirosomataceae</taxon>
        <taxon>Dyadobacter</taxon>
    </lineage>
</organism>
<gene>
    <name evidence="2" type="ORF">DSL64_17735</name>
</gene>
<dbReference type="OrthoDB" id="9759749at2"/>
<dbReference type="AlphaFoldDB" id="A0A3D8Y9J4"/>
<evidence type="ECO:0000256" key="1">
    <source>
        <dbReference type="SAM" id="SignalP"/>
    </source>
</evidence>
<dbReference type="InterPro" id="IPR003737">
    <property type="entry name" value="GlcNAc_PI_deacetylase-related"/>
</dbReference>
<dbReference type="RefSeq" id="WP_115832266.1">
    <property type="nucleotide sequence ID" value="NZ_QNUL01000015.1"/>
</dbReference>
<dbReference type="Pfam" id="PF02585">
    <property type="entry name" value="PIG-L"/>
    <property type="match status" value="1"/>
</dbReference>
<protein>
    <submittedName>
        <fullName evidence="2">LmbE family protein</fullName>
    </submittedName>
</protein>
<dbReference type="GO" id="GO:0016811">
    <property type="term" value="F:hydrolase activity, acting on carbon-nitrogen (but not peptide) bonds, in linear amides"/>
    <property type="evidence" value="ECO:0007669"/>
    <property type="project" value="TreeGrafter"/>
</dbReference>
<dbReference type="EMBL" id="QNUL01000015">
    <property type="protein sequence ID" value="REA59493.1"/>
    <property type="molecule type" value="Genomic_DNA"/>
</dbReference>
<feature type="signal peptide" evidence="1">
    <location>
        <begin position="1"/>
        <end position="26"/>
    </location>
</feature>
<name>A0A3D8Y9J4_9BACT</name>
<accession>A0A3D8Y9J4</accession>
<dbReference type="Proteomes" id="UP000256373">
    <property type="component" value="Unassembled WGS sequence"/>
</dbReference>
<dbReference type="SUPFAM" id="SSF52317">
    <property type="entry name" value="Class I glutamine amidotransferase-like"/>
    <property type="match status" value="1"/>
</dbReference>
<reference evidence="2 3" key="1">
    <citation type="submission" date="2018-07" db="EMBL/GenBank/DDBJ databases">
        <title>Dyadobacter roseus sp. nov., isolated from rose rhizosphere soil.</title>
        <authorList>
            <person name="Chen L."/>
        </authorList>
    </citation>
    <scope>NUCLEOTIDE SEQUENCE [LARGE SCALE GENOMIC DNA]</scope>
    <source>
        <strain evidence="2 3">RS19</strain>
    </source>
</reference>
<sequence>MKYIPETFVKPILNLLSLLAAWPTLAQVPSLSSAEIFQNIKKLNVVGSVLHIAAHPDDENTLLLTYMSKDQLVRTGYLALTRGDGGQNLIGAEQGYNIGVIRTQELLGARKIDGAQQYFSRAYDFGFSKTREETLNFWDENKVLGDVVWLIRKFQPDVIITRFPPDPRAGHGHHQTSAYLGEKAFEMAADKKAFPDQLKYVKTWQAKRLVWNTFSPGFTNKAPADEKSTYISIPINGYNALLGTSYSEISALSRSQHKSQGFGSAPARGERIDYFLHKAGEPASKSVFDGIDLTWKRIPGSGQVQETVSALIKNYSVNDPKASLPALLQLNRQLAKLDSSDINVKSKIQEVQDLIIQCAGLWFESNPVSFSATPGDYEKVNIGVVNRSGYPVKLVSVRWTGSSKDSTLNLSLKEGDENRFAVNPLIPKNLKISQPYWLEKPIVKGMFQIDDQRDIGYPENRPETVTTFVFDIDGQQFSYTRPWLYKFTDPAEGEIYRPFEIRPAVTVNISEPVYIFASAAAKTVNVTVEAQKGKVSGTVKLNVPAGWKTEPASTPFSIEDKNQVKNFSFKVIPPAKDQEVGMTASAEVGGQTYTKSIRTISYHHIPSQTIFPDAEAKLAKIDVRTTVKNIGYIAGAGDDVPTALRQIGCQVTMLDASELAKDLSSYEAIVIGVRAYNTVGYLSHYQSKLMEYVKNGGTMIVQYTIPGSVKVANIGPYPLTTGRDRITEEDAAIKFLIPNHTLLNHPNKITQKDFDGWIQERGLYFGQDWDKTKYQALLAGNDTDETIKEGSLLYAQYGKGHYIYTGLSFFRELPSGVTGAYRLFANMISVGKK</sequence>
<feature type="chain" id="PRO_5017818983" evidence="1">
    <location>
        <begin position="27"/>
        <end position="833"/>
    </location>
</feature>
<dbReference type="InterPro" id="IPR024078">
    <property type="entry name" value="LmbE-like_dom_sf"/>
</dbReference>
<proteinExistence type="predicted"/>
<dbReference type="SUPFAM" id="SSF102588">
    <property type="entry name" value="LmbE-like"/>
    <property type="match status" value="1"/>
</dbReference>
<keyword evidence="1" id="KW-0732">Signal</keyword>